<comment type="caution">
    <text evidence="1">The sequence shown here is derived from an EMBL/GenBank/DDBJ whole genome shotgun (WGS) entry which is preliminary data.</text>
</comment>
<dbReference type="VEuPathDB" id="VectorBase:RSAN_041917"/>
<keyword evidence="2" id="KW-1185">Reference proteome</keyword>
<proteinExistence type="predicted"/>
<reference evidence="1" key="1">
    <citation type="journal article" date="2020" name="Cell">
        <title>Large-Scale Comparative Analyses of Tick Genomes Elucidate Their Genetic Diversity and Vector Capacities.</title>
        <authorList>
            <consortium name="Tick Genome and Microbiome Consortium (TIGMIC)"/>
            <person name="Jia N."/>
            <person name="Wang J."/>
            <person name="Shi W."/>
            <person name="Du L."/>
            <person name="Sun Y."/>
            <person name="Zhan W."/>
            <person name="Jiang J.F."/>
            <person name="Wang Q."/>
            <person name="Zhang B."/>
            <person name="Ji P."/>
            <person name="Bell-Sakyi L."/>
            <person name="Cui X.M."/>
            <person name="Yuan T.T."/>
            <person name="Jiang B.G."/>
            <person name="Yang W.F."/>
            <person name="Lam T.T."/>
            <person name="Chang Q.C."/>
            <person name="Ding S.J."/>
            <person name="Wang X.J."/>
            <person name="Zhu J.G."/>
            <person name="Ruan X.D."/>
            <person name="Zhao L."/>
            <person name="Wei J.T."/>
            <person name="Ye R.Z."/>
            <person name="Que T.C."/>
            <person name="Du C.H."/>
            <person name="Zhou Y.H."/>
            <person name="Cheng J.X."/>
            <person name="Dai P.F."/>
            <person name="Guo W.B."/>
            <person name="Han X.H."/>
            <person name="Huang E.J."/>
            <person name="Li L.F."/>
            <person name="Wei W."/>
            <person name="Gao Y.C."/>
            <person name="Liu J.Z."/>
            <person name="Shao H.Z."/>
            <person name="Wang X."/>
            <person name="Wang C.C."/>
            <person name="Yang T.C."/>
            <person name="Huo Q.B."/>
            <person name="Li W."/>
            <person name="Chen H.Y."/>
            <person name="Chen S.E."/>
            <person name="Zhou L.G."/>
            <person name="Ni X.B."/>
            <person name="Tian J.H."/>
            <person name="Sheng Y."/>
            <person name="Liu T."/>
            <person name="Pan Y.S."/>
            <person name="Xia L.Y."/>
            <person name="Li J."/>
            <person name="Zhao F."/>
            <person name="Cao W.C."/>
        </authorList>
    </citation>
    <scope>NUCLEOTIDE SEQUENCE</scope>
    <source>
        <strain evidence="1">Rsan-2018</strain>
    </source>
</reference>
<gene>
    <name evidence="1" type="ORF">HPB52_011451</name>
</gene>
<sequence>MAAAPTGGYASPPQFDETSDKWPAYQVRLEAFFEGNGITEDKKRALLVTALSTHTVDVLSGRCAPDKDVGATVLRMREAPRTCVPGSLGPCVRAAINNAATTGLLVEVN</sequence>
<organism evidence="1 2">
    <name type="scientific">Rhipicephalus sanguineus</name>
    <name type="common">Brown dog tick</name>
    <name type="synonym">Ixodes sanguineus</name>
    <dbReference type="NCBI Taxonomy" id="34632"/>
    <lineage>
        <taxon>Eukaryota</taxon>
        <taxon>Metazoa</taxon>
        <taxon>Ecdysozoa</taxon>
        <taxon>Arthropoda</taxon>
        <taxon>Chelicerata</taxon>
        <taxon>Arachnida</taxon>
        <taxon>Acari</taxon>
        <taxon>Parasitiformes</taxon>
        <taxon>Ixodida</taxon>
        <taxon>Ixodoidea</taxon>
        <taxon>Ixodidae</taxon>
        <taxon>Rhipicephalinae</taxon>
        <taxon>Rhipicephalus</taxon>
        <taxon>Rhipicephalus</taxon>
    </lineage>
</organism>
<dbReference type="EMBL" id="JABSTV010001255">
    <property type="protein sequence ID" value="KAH7935664.1"/>
    <property type="molecule type" value="Genomic_DNA"/>
</dbReference>
<reference evidence="1" key="2">
    <citation type="submission" date="2021-09" db="EMBL/GenBank/DDBJ databases">
        <authorList>
            <person name="Jia N."/>
            <person name="Wang J."/>
            <person name="Shi W."/>
            <person name="Du L."/>
            <person name="Sun Y."/>
            <person name="Zhan W."/>
            <person name="Jiang J."/>
            <person name="Wang Q."/>
            <person name="Zhang B."/>
            <person name="Ji P."/>
            <person name="Sakyi L.B."/>
            <person name="Cui X."/>
            <person name="Yuan T."/>
            <person name="Jiang B."/>
            <person name="Yang W."/>
            <person name="Lam T.T.-Y."/>
            <person name="Chang Q."/>
            <person name="Ding S."/>
            <person name="Wang X."/>
            <person name="Zhu J."/>
            <person name="Ruan X."/>
            <person name="Zhao L."/>
            <person name="Wei J."/>
            <person name="Que T."/>
            <person name="Du C."/>
            <person name="Cheng J."/>
            <person name="Dai P."/>
            <person name="Han X."/>
            <person name="Huang E."/>
            <person name="Gao Y."/>
            <person name="Liu J."/>
            <person name="Shao H."/>
            <person name="Ye R."/>
            <person name="Li L."/>
            <person name="Wei W."/>
            <person name="Wang X."/>
            <person name="Wang C."/>
            <person name="Huo Q."/>
            <person name="Li W."/>
            <person name="Guo W."/>
            <person name="Chen H."/>
            <person name="Chen S."/>
            <person name="Zhou L."/>
            <person name="Zhou L."/>
            <person name="Ni X."/>
            <person name="Tian J."/>
            <person name="Zhou Y."/>
            <person name="Sheng Y."/>
            <person name="Liu T."/>
            <person name="Pan Y."/>
            <person name="Xia L."/>
            <person name="Li J."/>
            <person name="Zhao F."/>
            <person name="Cao W."/>
        </authorList>
    </citation>
    <scope>NUCLEOTIDE SEQUENCE</scope>
    <source>
        <strain evidence="1">Rsan-2018</strain>
        <tissue evidence="1">Larvae</tissue>
    </source>
</reference>
<protein>
    <submittedName>
        <fullName evidence="1">Uncharacterized protein</fullName>
    </submittedName>
</protein>
<accession>A0A9D4PBF8</accession>
<evidence type="ECO:0000313" key="1">
    <source>
        <dbReference type="EMBL" id="KAH7935664.1"/>
    </source>
</evidence>
<dbReference type="Proteomes" id="UP000821837">
    <property type="component" value="Unassembled WGS sequence"/>
</dbReference>
<evidence type="ECO:0000313" key="2">
    <source>
        <dbReference type="Proteomes" id="UP000821837"/>
    </source>
</evidence>
<dbReference type="AlphaFoldDB" id="A0A9D4PBF8"/>
<name>A0A9D4PBF8_RHISA</name>